<gene>
    <name evidence="2" type="ORF">V8G54_022024</name>
</gene>
<keyword evidence="1" id="KW-0732">Signal</keyword>
<accession>A0AAQ3NIG3</accession>
<protein>
    <recommendedName>
        <fullName evidence="4">Secreted protein</fullName>
    </recommendedName>
</protein>
<evidence type="ECO:0000313" key="2">
    <source>
        <dbReference type="EMBL" id="WVZ08678.1"/>
    </source>
</evidence>
<feature type="chain" id="PRO_5042998520" description="Secreted protein" evidence="1">
    <location>
        <begin position="23"/>
        <end position="156"/>
    </location>
</feature>
<proteinExistence type="predicted"/>
<feature type="signal peptide" evidence="1">
    <location>
        <begin position="1"/>
        <end position="22"/>
    </location>
</feature>
<name>A0AAQ3NIG3_VIGMU</name>
<evidence type="ECO:0000313" key="3">
    <source>
        <dbReference type="Proteomes" id="UP001374535"/>
    </source>
</evidence>
<dbReference type="EMBL" id="CP144695">
    <property type="protein sequence ID" value="WVZ08678.1"/>
    <property type="molecule type" value="Genomic_DNA"/>
</dbReference>
<dbReference type="Proteomes" id="UP001374535">
    <property type="component" value="Chromosome 6"/>
</dbReference>
<evidence type="ECO:0008006" key="4">
    <source>
        <dbReference type="Google" id="ProtNLM"/>
    </source>
</evidence>
<dbReference type="AlphaFoldDB" id="A0AAQ3NIG3"/>
<reference evidence="2 3" key="1">
    <citation type="journal article" date="2023" name="Life. Sci Alliance">
        <title>Evolutionary insights into 3D genome organization and epigenetic landscape of Vigna mungo.</title>
        <authorList>
            <person name="Junaid A."/>
            <person name="Singh B."/>
            <person name="Bhatia S."/>
        </authorList>
    </citation>
    <scope>NUCLEOTIDE SEQUENCE [LARGE SCALE GENOMIC DNA]</scope>
    <source>
        <strain evidence="2">Urdbean</strain>
    </source>
</reference>
<sequence>MVCLRLSTLLAWGLGGILRAESSSLPRTLFPRPYIGVTPLRVTSPLQTGHSLASECRCNHLYRQGQQNKWPQQVTTGSLERSKQMLQSKKSPSVPLPFSTSSFFCEASSSATPFTFSHAFGTSSTLSSAATLPSPACKAVPFPELTRNWFNSMEIL</sequence>
<keyword evidence="3" id="KW-1185">Reference proteome</keyword>
<evidence type="ECO:0000256" key="1">
    <source>
        <dbReference type="SAM" id="SignalP"/>
    </source>
</evidence>
<organism evidence="2 3">
    <name type="scientific">Vigna mungo</name>
    <name type="common">Black gram</name>
    <name type="synonym">Phaseolus mungo</name>
    <dbReference type="NCBI Taxonomy" id="3915"/>
    <lineage>
        <taxon>Eukaryota</taxon>
        <taxon>Viridiplantae</taxon>
        <taxon>Streptophyta</taxon>
        <taxon>Embryophyta</taxon>
        <taxon>Tracheophyta</taxon>
        <taxon>Spermatophyta</taxon>
        <taxon>Magnoliopsida</taxon>
        <taxon>eudicotyledons</taxon>
        <taxon>Gunneridae</taxon>
        <taxon>Pentapetalae</taxon>
        <taxon>rosids</taxon>
        <taxon>fabids</taxon>
        <taxon>Fabales</taxon>
        <taxon>Fabaceae</taxon>
        <taxon>Papilionoideae</taxon>
        <taxon>50 kb inversion clade</taxon>
        <taxon>NPAAA clade</taxon>
        <taxon>indigoferoid/millettioid clade</taxon>
        <taxon>Phaseoleae</taxon>
        <taxon>Vigna</taxon>
    </lineage>
</organism>